<accession>A0A1R3IDI0</accession>
<evidence type="ECO:0000313" key="3">
    <source>
        <dbReference type="Proteomes" id="UP000188268"/>
    </source>
</evidence>
<gene>
    <name evidence="2" type="ORF">CCACVL1_12846</name>
</gene>
<dbReference type="Proteomes" id="UP000188268">
    <property type="component" value="Unassembled WGS sequence"/>
</dbReference>
<sequence>MASLSSSSYLRIFLLVFFFCYSSVQAANLPFHPRDVLPLLPKQVSWPILNYLSSAVDLLPSFVGSVSSPNNTVEWKGACFYENTAWMEFHNKSGSEFGGGTLHIKVSNAHSWTCMDLYVFATPYRVTWDYYFLSREHTLEIKEWADKAEYEYGISIFLMQAGMLGTLEALWDVFPLFTNTGWGEKSNIAFLEKHMGASFEERPQPWYTNISVDDVHSGDFLAISKIRGRWGGFETLEKWVSGAYAGHTAVCLKDSEGKLWVGESGHENEEGEDIIAVIPWDEWWEFELNKDDSDPHIAFLPLHPDIRAKFNETAAWEYALSMSGKPYGYHNMIFSWIDTIDENYPPPLDAHLVASVMTVWSKIQPEYAANMWNEALNKRLGTQNLDLPEILVEVEKRGSSFDELLTIPEQDNWTYSDGKSTSCIAFVLELYKEAGLFDPISDSVQVTEFTIKDAYSLKFFENNSSRLPKWCNDADNVELPYCQILGKYRMELPGYNSMDPYPHMNERCPSMPPKYYRPENC</sequence>
<dbReference type="EMBL" id="AWWV01010286">
    <property type="protein sequence ID" value="OMO80618.1"/>
    <property type="molecule type" value="Genomic_DNA"/>
</dbReference>
<name>A0A1R3IDI0_COCAP</name>
<dbReference type="Gene3D" id="3.90.1720.10">
    <property type="entry name" value="endopeptidase domain like (from Nostoc punctiforme)"/>
    <property type="match status" value="1"/>
</dbReference>
<dbReference type="AlphaFoldDB" id="A0A1R3IDI0"/>
<dbReference type="Gramene" id="OMO80618">
    <property type="protein sequence ID" value="OMO80618"/>
    <property type="gene ID" value="CCACVL1_12846"/>
</dbReference>
<dbReference type="OMA" id="PKYFRPQ"/>
<proteinExistence type="predicted"/>
<keyword evidence="1" id="KW-0732">Signal</keyword>
<organism evidence="2 3">
    <name type="scientific">Corchorus capsularis</name>
    <name type="common">Jute</name>
    <dbReference type="NCBI Taxonomy" id="210143"/>
    <lineage>
        <taxon>Eukaryota</taxon>
        <taxon>Viridiplantae</taxon>
        <taxon>Streptophyta</taxon>
        <taxon>Embryophyta</taxon>
        <taxon>Tracheophyta</taxon>
        <taxon>Spermatophyta</taxon>
        <taxon>Magnoliopsida</taxon>
        <taxon>eudicotyledons</taxon>
        <taxon>Gunneridae</taxon>
        <taxon>Pentapetalae</taxon>
        <taxon>rosids</taxon>
        <taxon>malvids</taxon>
        <taxon>Malvales</taxon>
        <taxon>Malvaceae</taxon>
        <taxon>Grewioideae</taxon>
        <taxon>Apeibeae</taxon>
        <taxon>Corchorus</taxon>
    </lineage>
</organism>
<protein>
    <recommendedName>
        <fullName evidence="4">Inositol-1,4,5-trisphosphate 5-phosphatase 4</fullName>
    </recommendedName>
</protein>
<comment type="caution">
    <text evidence="2">The sequence shown here is derived from an EMBL/GenBank/DDBJ whole genome shotgun (WGS) entry which is preliminary data.</text>
</comment>
<dbReference type="STRING" id="210143.A0A1R3IDI0"/>
<reference evidence="2 3" key="1">
    <citation type="submission" date="2013-09" db="EMBL/GenBank/DDBJ databases">
        <title>Corchorus capsularis genome sequencing.</title>
        <authorList>
            <person name="Alam M."/>
            <person name="Haque M.S."/>
            <person name="Islam M.S."/>
            <person name="Emdad E.M."/>
            <person name="Islam M.M."/>
            <person name="Ahmed B."/>
            <person name="Halim A."/>
            <person name="Hossen Q.M.M."/>
            <person name="Hossain M.Z."/>
            <person name="Ahmed R."/>
            <person name="Khan M.M."/>
            <person name="Islam R."/>
            <person name="Rashid M.M."/>
            <person name="Khan S.A."/>
            <person name="Rahman M.S."/>
            <person name="Alam M."/>
        </authorList>
    </citation>
    <scope>NUCLEOTIDE SEQUENCE [LARGE SCALE GENOMIC DNA]</scope>
    <source>
        <strain evidence="3">cv. CVL-1</strain>
        <tissue evidence="2">Whole seedling</tissue>
    </source>
</reference>
<evidence type="ECO:0008006" key="4">
    <source>
        <dbReference type="Google" id="ProtNLM"/>
    </source>
</evidence>
<feature type="chain" id="PRO_5012210033" description="Inositol-1,4,5-trisphosphate 5-phosphatase 4" evidence="1">
    <location>
        <begin position="27"/>
        <end position="521"/>
    </location>
</feature>
<evidence type="ECO:0000313" key="2">
    <source>
        <dbReference type="EMBL" id="OMO80618.1"/>
    </source>
</evidence>
<evidence type="ECO:0000256" key="1">
    <source>
        <dbReference type="SAM" id="SignalP"/>
    </source>
</evidence>
<dbReference type="OrthoDB" id="1847654at2759"/>
<feature type="signal peptide" evidence="1">
    <location>
        <begin position="1"/>
        <end position="26"/>
    </location>
</feature>
<keyword evidence="3" id="KW-1185">Reference proteome</keyword>
<dbReference type="PANTHER" id="PTHR31354:SF2">
    <property type="entry name" value="OS01G0793500 PROTEIN"/>
    <property type="match status" value="1"/>
</dbReference>
<dbReference type="PANTHER" id="PTHR31354">
    <property type="entry name" value="OS01G0793500 PROTEIN"/>
    <property type="match status" value="1"/>
</dbReference>